<dbReference type="InterPro" id="IPR032432">
    <property type="entry name" value="Radical_SAM_C"/>
</dbReference>
<evidence type="ECO:0000313" key="9">
    <source>
        <dbReference type="Proteomes" id="UP000528322"/>
    </source>
</evidence>
<proteinExistence type="predicted"/>
<keyword evidence="2" id="KW-0004">4Fe-4S</keyword>
<dbReference type="SFLD" id="SFLDG01086">
    <property type="entry name" value="elongater_protein-like"/>
    <property type="match status" value="1"/>
</dbReference>
<keyword evidence="9" id="KW-1185">Reference proteome</keyword>
<protein>
    <submittedName>
        <fullName evidence="8">Histone acetyltransferase (RNA polymerase elongator complex component)</fullName>
    </submittedName>
</protein>
<organism evidence="8 9">
    <name type="scientific">Desulfurispira natronophila</name>
    <dbReference type="NCBI Taxonomy" id="682562"/>
    <lineage>
        <taxon>Bacteria</taxon>
        <taxon>Pseudomonadati</taxon>
        <taxon>Chrysiogenota</taxon>
        <taxon>Chrysiogenia</taxon>
        <taxon>Chrysiogenales</taxon>
        <taxon>Chrysiogenaceae</taxon>
        <taxon>Desulfurispira</taxon>
    </lineage>
</organism>
<evidence type="ECO:0000256" key="5">
    <source>
        <dbReference type="ARBA" id="ARBA00023004"/>
    </source>
</evidence>
<evidence type="ECO:0000259" key="7">
    <source>
        <dbReference type="SMART" id="SM00729"/>
    </source>
</evidence>
<dbReference type="InterPro" id="IPR006638">
    <property type="entry name" value="Elp3/MiaA/NifB-like_rSAM"/>
</dbReference>
<dbReference type="InterPro" id="IPR023404">
    <property type="entry name" value="rSAM_horseshoe"/>
</dbReference>
<dbReference type="Proteomes" id="UP000528322">
    <property type="component" value="Unassembled WGS sequence"/>
</dbReference>
<dbReference type="CDD" id="cd01335">
    <property type="entry name" value="Radical_SAM"/>
    <property type="match status" value="1"/>
</dbReference>
<dbReference type="AlphaFoldDB" id="A0A7W7Y3E7"/>
<dbReference type="SMART" id="SM00729">
    <property type="entry name" value="Elp3"/>
    <property type="match status" value="1"/>
</dbReference>
<dbReference type="SUPFAM" id="SSF102114">
    <property type="entry name" value="Radical SAM enzymes"/>
    <property type="match status" value="1"/>
</dbReference>
<sequence length="330" mass="36631">MIIPVFLSMQGCSWHCVYCNQQVITGAGVIPPSAVESYVRGFSPRTEPTLAYYGGSFTALPHDLMAQYLHVANKLYCAGVIAGLRISTRPDALQGEVLAMLAHSCLQTLEIGVQSTDTAVLRRSGRPEVGVQQLQATMDQLRSYPWRTVLQVMPGLPGEDYGSFRRTIRDVCQLAPWGVRLYPTVVLRQTSLDTMYQQGHYKPLGLDEAVERCAWACDELADAGVSVQRLGLQDSESLRSDIVAGPWHPAFGELVQSRRWLLQLQPFRSRVELIRVHPGVHSQLVGQRRCNLHQLQLKKSQVHSDYTLPSGEALVLLEGGEAVSLRLART</sequence>
<dbReference type="GO" id="GO:0046872">
    <property type="term" value="F:metal ion binding"/>
    <property type="evidence" value="ECO:0007669"/>
    <property type="project" value="UniProtKB-KW"/>
</dbReference>
<keyword evidence="3" id="KW-0949">S-adenosyl-L-methionine</keyword>
<keyword evidence="5" id="KW-0408">Iron</keyword>
<evidence type="ECO:0000256" key="6">
    <source>
        <dbReference type="ARBA" id="ARBA00023014"/>
    </source>
</evidence>
<dbReference type="InterPro" id="IPR058240">
    <property type="entry name" value="rSAM_sf"/>
</dbReference>
<comment type="cofactor">
    <cofactor evidence="1">
        <name>[4Fe-4S] cluster</name>
        <dbReference type="ChEBI" id="CHEBI:49883"/>
    </cofactor>
</comment>
<evidence type="ECO:0000256" key="4">
    <source>
        <dbReference type="ARBA" id="ARBA00022723"/>
    </source>
</evidence>
<evidence type="ECO:0000256" key="1">
    <source>
        <dbReference type="ARBA" id="ARBA00001966"/>
    </source>
</evidence>
<keyword evidence="6" id="KW-0411">Iron-sulfur</keyword>
<dbReference type="GO" id="GO:0005737">
    <property type="term" value="C:cytoplasm"/>
    <property type="evidence" value="ECO:0007669"/>
    <property type="project" value="TreeGrafter"/>
</dbReference>
<name>A0A7W7Y3E7_9BACT</name>
<dbReference type="Gene3D" id="3.80.30.20">
    <property type="entry name" value="tm_1862 like domain"/>
    <property type="match status" value="1"/>
</dbReference>
<keyword evidence="4" id="KW-0479">Metal-binding</keyword>
<keyword evidence="8" id="KW-0808">Transferase</keyword>
<evidence type="ECO:0000256" key="2">
    <source>
        <dbReference type="ARBA" id="ARBA00022485"/>
    </source>
</evidence>
<dbReference type="SFLD" id="SFLDG01082">
    <property type="entry name" value="B12-binding_domain_containing"/>
    <property type="match status" value="1"/>
</dbReference>
<dbReference type="InterPro" id="IPR007197">
    <property type="entry name" value="rSAM"/>
</dbReference>
<dbReference type="GO" id="GO:0002926">
    <property type="term" value="P:tRNA wobble base 5-methoxycarbonylmethyl-2-thiouridinylation"/>
    <property type="evidence" value="ECO:0007669"/>
    <property type="project" value="TreeGrafter"/>
</dbReference>
<dbReference type="InterPro" id="IPR039661">
    <property type="entry name" value="ELP3"/>
</dbReference>
<dbReference type="GO" id="GO:0016740">
    <property type="term" value="F:transferase activity"/>
    <property type="evidence" value="ECO:0007669"/>
    <property type="project" value="UniProtKB-KW"/>
</dbReference>
<comment type="caution">
    <text evidence="8">The sequence shown here is derived from an EMBL/GenBank/DDBJ whole genome shotgun (WGS) entry which is preliminary data.</text>
</comment>
<reference evidence="8 9" key="1">
    <citation type="submission" date="2020-08" db="EMBL/GenBank/DDBJ databases">
        <title>Genomic Encyclopedia of Type Strains, Phase IV (KMG-IV): sequencing the most valuable type-strain genomes for metagenomic binning, comparative biology and taxonomic classification.</title>
        <authorList>
            <person name="Goeker M."/>
        </authorList>
    </citation>
    <scope>NUCLEOTIDE SEQUENCE [LARGE SCALE GENOMIC DNA]</scope>
    <source>
        <strain evidence="8 9">DSM 22071</strain>
    </source>
</reference>
<dbReference type="SFLD" id="SFLDS00029">
    <property type="entry name" value="Radical_SAM"/>
    <property type="match status" value="1"/>
</dbReference>
<evidence type="ECO:0000313" key="8">
    <source>
        <dbReference type="EMBL" id="MBB5021204.1"/>
    </source>
</evidence>
<feature type="domain" description="Elp3/MiaA/NifB-like radical SAM core" evidence="7">
    <location>
        <begin position="2"/>
        <end position="215"/>
    </location>
</feature>
<dbReference type="Pfam" id="PF16199">
    <property type="entry name" value="Radical_SAM_C"/>
    <property type="match status" value="1"/>
</dbReference>
<dbReference type="EMBL" id="JACHID010000002">
    <property type="protein sequence ID" value="MBB5021204.1"/>
    <property type="molecule type" value="Genomic_DNA"/>
</dbReference>
<evidence type="ECO:0000256" key="3">
    <source>
        <dbReference type="ARBA" id="ARBA00022691"/>
    </source>
</evidence>
<gene>
    <name evidence="8" type="ORF">HNR37_000510</name>
</gene>
<dbReference type="PANTHER" id="PTHR11135">
    <property type="entry name" value="HISTONE ACETYLTRANSFERASE-RELATED"/>
    <property type="match status" value="1"/>
</dbReference>
<dbReference type="PANTHER" id="PTHR11135:SF0">
    <property type="entry name" value="ELONGATOR COMPLEX PROTEIN 3"/>
    <property type="match status" value="1"/>
</dbReference>
<dbReference type="Pfam" id="PF04055">
    <property type="entry name" value="Radical_SAM"/>
    <property type="match status" value="1"/>
</dbReference>
<dbReference type="GO" id="GO:0051539">
    <property type="term" value="F:4 iron, 4 sulfur cluster binding"/>
    <property type="evidence" value="ECO:0007669"/>
    <property type="project" value="UniProtKB-KW"/>
</dbReference>
<dbReference type="RefSeq" id="WP_183729472.1">
    <property type="nucleotide sequence ID" value="NZ_JACHID010000002.1"/>
</dbReference>
<accession>A0A7W7Y3E7</accession>